<keyword evidence="5 6" id="KW-0413">Isomerase</keyword>
<evidence type="ECO:0000256" key="3">
    <source>
        <dbReference type="ARBA" id="ARBA00022723"/>
    </source>
</evidence>
<accession>A0A9D9D979</accession>
<dbReference type="Gene3D" id="2.60.120.10">
    <property type="entry name" value="Jelly Rolls"/>
    <property type="match status" value="1"/>
</dbReference>
<dbReference type="InterPro" id="IPR027449">
    <property type="entry name" value="KduI_N"/>
</dbReference>
<comment type="catalytic activity">
    <reaction evidence="1 6">
        <text>5-dehydro-4-deoxy-D-glucuronate = 3-deoxy-D-glycero-2,5-hexodiulosonate</text>
        <dbReference type="Rhea" id="RHEA:23896"/>
        <dbReference type="ChEBI" id="CHEBI:17117"/>
        <dbReference type="ChEBI" id="CHEBI:29071"/>
        <dbReference type="EC" id="5.3.1.17"/>
    </reaction>
</comment>
<organism evidence="7 8">
    <name type="scientific">Candidatus Scatoplasma merdavium</name>
    <dbReference type="NCBI Taxonomy" id="2840932"/>
    <lineage>
        <taxon>Bacteria</taxon>
        <taxon>Bacillati</taxon>
        <taxon>Bacillota</taxon>
        <taxon>Bacilli</taxon>
        <taxon>Bacillales</taxon>
        <taxon>Candidatus Scatoplasma</taxon>
    </lineage>
</organism>
<evidence type="ECO:0000313" key="7">
    <source>
        <dbReference type="EMBL" id="MBO8414132.1"/>
    </source>
</evidence>
<dbReference type="InterPro" id="IPR011051">
    <property type="entry name" value="RmlC_Cupin_sf"/>
</dbReference>
<sequence length="278" mass="31718">MKLTVRDYSNQKDYKHYDTARLREEYLIENVFGIDEAIFTYSYIDRIIAGGIIPASKKVVLDSAPELRSPTFLARREMGVINIGGKGTIEVDGTTYTLDNWDALYVGRGAKVIVFDSADYKNPAKFYINSAPAHKEYPTKLITKDMADSRHLGSKETCNERTIHRYIVPETCQSCQLDMGLTHLEVGSVWNTMPVHTHARRMEVYLYFDMKDNNCVFHLMGPGDETRHIVMHNDQAVISPSWSIHSGCGTSNYTFIWGMCGENQDFDDMDEIKTSEIR</sequence>
<dbReference type="GO" id="GO:0008697">
    <property type="term" value="F:4-deoxy-L-threo-5-hexosulose-uronate ketol-isomerase activity"/>
    <property type="evidence" value="ECO:0007669"/>
    <property type="project" value="UniProtKB-UniRule"/>
</dbReference>
<protein>
    <recommendedName>
        <fullName evidence="6">4-deoxy-L-threo-5-hexosulose-uronate ketol-isomerase</fullName>
        <ecNumber evidence="6">5.3.1.17</ecNumber>
    </recommendedName>
    <alternativeName>
        <fullName evidence="6">5-keto-4-deoxyuronate isomerase</fullName>
    </alternativeName>
    <alternativeName>
        <fullName evidence="6">DKI isomerase</fullName>
    </alternativeName>
</protein>
<dbReference type="GO" id="GO:0045490">
    <property type="term" value="P:pectin catabolic process"/>
    <property type="evidence" value="ECO:0007669"/>
    <property type="project" value="UniProtKB-UniRule"/>
</dbReference>
<feature type="binding site" evidence="6">
    <location>
        <position position="245"/>
    </location>
    <ligand>
        <name>Zn(2+)</name>
        <dbReference type="ChEBI" id="CHEBI:29105"/>
    </ligand>
</feature>
<comment type="function">
    <text evidence="6">Catalyzes the isomerization of 5-dehydro-4-deoxy-D-glucuronate to 3-deoxy-D-glycero-2,5-hexodiulosonate.</text>
</comment>
<dbReference type="InterPro" id="IPR007045">
    <property type="entry name" value="KduI"/>
</dbReference>
<dbReference type="AlphaFoldDB" id="A0A9D9D979"/>
<feature type="binding site" evidence="6">
    <location>
        <position position="198"/>
    </location>
    <ligand>
        <name>Zn(2+)</name>
        <dbReference type="ChEBI" id="CHEBI:29105"/>
    </ligand>
</feature>
<keyword evidence="3 6" id="KW-0479">Metal-binding</keyword>
<dbReference type="PANTHER" id="PTHR38461">
    <property type="entry name" value="4-DEOXY-L-THREO-5-HEXOSULOSE-URONATE KETOL-ISOMERASE"/>
    <property type="match status" value="1"/>
</dbReference>
<dbReference type="Pfam" id="PF04962">
    <property type="entry name" value="KduI"/>
    <property type="match status" value="1"/>
</dbReference>
<dbReference type="EMBL" id="JADING010000044">
    <property type="protein sequence ID" value="MBO8414132.1"/>
    <property type="molecule type" value="Genomic_DNA"/>
</dbReference>
<evidence type="ECO:0000256" key="2">
    <source>
        <dbReference type="ARBA" id="ARBA00008086"/>
    </source>
</evidence>
<keyword evidence="4 6" id="KW-0862">Zinc</keyword>
<dbReference type="SUPFAM" id="SSF51182">
    <property type="entry name" value="RmlC-like cupins"/>
    <property type="match status" value="1"/>
</dbReference>
<dbReference type="InterPro" id="IPR014710">
    <property type="entry name" value="RmlC-like_jellyroll"/>
</dbReference>
<dbReference type="Proteomes" id="UP000823629">
    <property type="component" value="Unassembled WGS sequence"/>
</dbReference>
<dbReference type="EC" id="5.3.1.17" evidence="6"/>
<feature type="binding site" evidence="6">
    <location>
        <position position="203"/>
    </location>
    <ligand>
        <name>Zn(2+)</name>
        <dbReference type="ChEBI" id="CHEBI:29105"/>
    </ligand>
</feature>
<dbReference type="PANTHER" id="PTHR38461:SF1">
    <property type="entry name" value="4-DEOXY-L-THREO-5-HEXOSULOSE-URONATE KETOL-ISOMERASE"/>
    <property type="match status" value="1"/>
</dbReference>
<dbReference type="InterPro" id="IPR021120">
    <property type="entry name" value="KduI/IolB_isomerase"/>
</dbReference>
<dbReference type="GO" id="GO:0008270">
    <property type="term" value="F:zinc ion binding"/>
    <property type="evidence" value="ECO:0007669"/>
    <property type="project" value="UniProtKB-UniRule"/>
</dbReference>
<comment type="cofactor">
    <cofactor evidence="6">
        <name>Zn(2+)</name>
        <dbReference type="ChEBI" id="CHEBI:29105"/>
    </cofactor>
    <text evidence="6">Binds 1 zinc ion per subunit.</text>
</comment>
<comment type="pathway">
    <text evidence="6">Glycan metabolism; pectin degradation; 2-dehydro-3-deoxy-D-gluconate from pectin: step 4/5.</text>
</comment>
<evidence type="ECO:0000313" key="8">
    <source>
        <dbReference type="Proteomes" id="UP000823629"/>
    </source>
</evidence>
<dbReference type="GO" id="GO:0019698">
    <property type="term" value="P:D-galacturonate catabolic process"/>
    <property type="evidence" value="ECO:0007669"/>
    <property type="project" value="TreeGrafter"/>
</dbReference>
<evidence type="ECO:0000256" key="5">
    <source>
        <dbReference type="ARBA" id="ARBA00023235"/>
    </source>
</evidence>
<dbReference type="PIRSF" id="PIRSF006625">
    <property type="entry name" value="KduI"/>
    <property type="match status" value="1"/>
</dbReference>
<dbReference type="HAMAP" id="MF_00687">
    <property type="entry name" value="KduI"/>
    <property type="match status" value="1"/>
</dbReference>
<comment type="similarity">
    <text evidence="2 6">Belongs to the KduI family.</text>
</comment>
<proteinExistence type="inferred from homology"/>
<reference evidence="7" key="1">
    <citation type="submission" date="2020-10" db="EMBL/GenBank/DDBJ databases">
        <authorList>
            <person name="Gilroy R."/>
        </authorList>
    </citation>
    <scope>NUCLEOTIDE SEQUENCE</scope>
    <source>
        <strain evidence="7">1748</strain>
    </source>
</reference>
<dbReference type="CDD" id="cd20491">
    <property type="entry name" value="cupin_KduI_C"/>
    <property type="match status" value="1"/>
</dbReference>
<comment type="caution">
    <text evidence="7">The sequence shown here is derived from an EMBL/GenBank/DDBJ whole genome shotgun (WGS) entry which is preliminary data.</text>
</comment>
<dbReference type="CDD" id="cd20294">
    <property type="entry name" value="cupin_KduI_N"/>
    <property type="match status" value="1"/>
</dbReference>
<dbReference type="Gene3D" id="2.60.120.520">
    <property type="entry name" value="pectin degrading enzyme 5-keto 4- deoxyuronate isomerase, domain 1"/>
    <property type="match status" value="1"/>
</dbReference>
<dbReference type="NCBIfam" id="NF002091">
    <property type="entry name" value="PRK00924.1"/>
    <property type="match status" value="1"/>
</dbReference>
<dbReference type="GO" id="GO:0042840">
    <property type="term" value="P:D-glucuronate catabolic process"/>
    <property type="evidence" value="ECO:0007669"/>
    <property type="project" value="TreeGrafter"/>
</dbReference>
<evidence type="ECO:0000256" key="1">
    <source>
        <dbReference type="ARBA" id="ARBA00000552"/>
    </source>
</evidence>
<feature type="binding site" evidence="6">
    <location>
        <position position="196"/>
    </location>
    <ligand>
        <name>Zn(2+)</name>
        <dbReference type="ChEBI" id="CHEBI:29105"/>
    </ligand>
</feature>
<reference evidence="7" key="2">
    <citation type="journal article" date="2021" name="PeerJ">
        <title>Extensive microbial diversity within the chicken gut microbiome revealed by metagenomics and culture.</title>
        <authorList>
            <person name="Gilroy R."/>
            <person name="Ravi A."/>
            <person name="Getino M."/>
            <person name="Pursley I."/>
            <person name="Horton D.L."/>
            <person name="Alikhan N.F."/>
            <person name="Baker D."/>
            <person name="Gharbi K."/>
            <person name="Hall N."/>
            <person name="Watson M."/>
            <person name="Adriaenssens E.M."/>
            <person name="Foster-Nyarko E."/>
            <person name="Jarju S."/>
            <person name="Secka A."/>
            <person name="Antonio M."/>
            <person name="Oren A."/>
            <person name="Chaudhuri R.R."/>
            <person name="La Ragione R."/>
            <person name="Hildebrand F."/>
            <person name="Pallen M.J."/>
        </authorList>
    </citation>
    <scope>NUCLEOTIDE SEQUENCE</scope>
    <source>
        <strain evidence="7">1748</strain>
    </source>
</reference>
<gene>
    <name evidence="6 7" type="primary">kduI</name>
    <name evidence="7" type="ORF">IAC78_01445</name>
</gene>
<evidence type="ECO:0000256" key="4">
    <source>
        <dbReference type="ARBA" id="ARBA00022833"/>
    </source>
</evidence>
<evidence type="ECO:0000256" key="6">
    <source>
        <dbReference type="HAMAP-Rule" id="MF_00687"/>
    </source>
</evidence>
<name>A0A9D9D979_9BACL</name>